<dbReference type="SUPFAM" id="SSF50346">
    <property type="entry name" value="PRC-barrel domain"/>
    <property type="match status" value="1"/>
</dbReference>
<proteinExistence type="predicted"/>
<dbReference type="Proteomes" id="UP000193570">
    <property type="component" value="Unassembled WGS sequence"/>
</dbReference>
<keyword evidence="2" id="KW-0732">Signal</keyword>
<feature type="domain" description="PRC-barrel" evidence="3">
    <location>
        <begin position="92"/>
        <end position="145"/>
    </location>
</feature>
<evidence type="ECO:0000313" key="4">
    <source>
        <dbReference type="EMBL" id="SLN15333.1"/>
    </source>
</evidence>
<keyword evidence="5" id="KW-1185">Reference proteome</keyword>
<dbReference type="Gene3D" id="2.30.30.240">
    <property type="entry name" value="PRC-barrel domain"/>
    <property type="match status" value="1"/>
</dbReference>
<feature type="compositionally biased region" description="Low complexity" evidence="1">
    <location>
        <begin position="22"/>
        <end position="46"/>
    </location>
</feature>
<organism evidence="4 5">
    <name type="scientific">Roseivivax jejudonensis</name>
    <dbReference type="NCBI Taxonomy" id="1529041"/>
    <lineage>
        <taxon>Bacteria</taxon>
        <taxon>Pseudomonadati</taxon>
        <taxon>Pseudomonadota</taxon>
        <taxon>Alphaproteobacteria</taxon>
        <taxon>Rhodobacterales</taxon>
        <taxon>Roseobacteraceae</taxon>
        <taxon>Roseivivax</taxon>
    </lineage>
</organism>
<evidence type="ECO:0000259" key="3">
    <source>
        <dbReference type="Pfam" id="PF05239"/>
    </source>
</evidence>
<feature type="region of interest" description="Disordered" evidence="1">
    <location>
        <begin position="22"/>
        <end position="49"/>
    </location>
</feature>
<dbReference type="InterPro" id="IPR027275">
    <property type="entry name" value="PRC-brl_dom"/>
</dbReference>
<protein>
    <submittedName>
        <fullName evidence="4">PRC-barrel domain protein</fullName>
    </submittedName>
</protein>
<evidence type="ECO:0000256" key="1">
    <source>
        <dbReference type="SAM" id="MobiDB-lite"/>
    </source>
</evidence>
<dbReference type="InterPro" id="IPR011033">
    <property type="entry name" value="PRC_barrel-like_sf"/>
</dbReference>
<dbReference type="Pfam" id="PF05239">
    <property type="entry name" value="PRC"/>
    <property type="match status" value="1"/>
</dbReference>
<sequence>MLRTLLSGLLAAGLALPVLAQESGDASSSSSTDSAGSASDSAGGDAAETEQPPYITATMLQEARIVSLEGEYDANTWESDAPLQPIIAGLSEIGSVSEVLLDDRGQVQGITTDVGGFIGIGQKTVMIPLNDLRLARSPEGDTITIVTRLDQSQLEDAPEIETADD</sequence>
<evidence type="ECO:0000256" key="2">
    <source>
        <dbReference type="SAM" id="SignalP"/>
    </source>
</evidence>
<dbReference type="AlphaFoldDB" id="A0A1X6YA72"/>
<dbReference type="OrthoDB" id="7876889at2"/>
<feature type="chain" id="PRO_5012100850" evidence="2">
    <location>
        <begin position="21"/>
        <end position="165"/>
    </location>
</feature>
<reference evidence="4 5" key="1">
    <citation type="submission" date="2017-03" db="EMBL/GenBank/DDBJ databases">
        <authorList>
            <person name="Afonso C.L."/>
            <person name="Miller P.J."/>
            <person name="Scott M.A."/>
            <person name="Spackman E."/>
            <person name="Goraichik I."/>
            <person name="Dimitrov K.M."/>
            <person name="Suarez D.L."/>
            <person name="Swayne D.E."/>
        </authorList>
    </citation>
    <scope>NUCLEOTIDE SEQUENCE [LARGE SCALE GENOMIC DNA]</scope>
    <source>
        <strain evidence="4 5">CECT 8625</strain>
    </source>
</reference>
<gene>
    <name evidence="4" type="ORF">ROJ8625_00489</name>
</gene>
<name>A0A1X6YA72_9RHOB</name>
<accession>A0A1X6YA72</accession>
<feature type="signal peptide" evidence="2">
    <location>
        <begin position="1"/>
        <end position="20"/>
    </location>
</feature>
<evidence type="ECO:0000313" key="5">
    <source>
        <dbReference type="Proteomes" id="UP000193570"/>
    </source>
</evidence>
<dbReference type="RefSeq" id="WP_085790240.1">
    <property type="nucleotide sequence ID" value="NZ_FWFK01000001.1"/>
</dbReference>
<dbReference type="EMBL" id="FWFK01000001">
    <property type="protein sequence ID" value="SLN15333.1"/>
    <property type="molecule type" value="Genomic_DNA"/>
</dbReference>